<keyword evidence="2" id="KW-1185">Reference proteome</keyword>
<feature type="non-terminal residue" evidence="1">
    <location>
        <position position="1"/>
    </location>
</feature>
<name>A0A371GUP9_MUCPR</name>
<dbReference type="AlphaFoldDB" id="A0A371GUP9"/>
<evidence type="ECO:0000313" key="1">
    <source>
        <dbReference type="EMBL" id="RDX94265.1"/>
    </source>
</evidence>
<accession>A0A371GUP9</accession>
<sequence length="197" mass="23194">MIVIGDDEIEKLTLEEKLTIQFEMKELGKLKYFIGIEVTNFKQELLKEREKLRCKISRVPIEQNHKIGCEESSTIEKSQYHILVGKLIYLSSTRPNISYVICVANQFMHNPNERHLQAILYVFGRKYSNIEEQEAKCVDWFSVEMKIIFYDLKVKYEGLMKLFYDNNSAISIVHNPVQHMFLEFSSGRCFHQRAPCS</sequence>
<dbReference type="OrthoDB" id="8041783at2759"/>
<evidence type="ECO:0000313" key="2">
    <source>
        <dbReference type="Proteomes" id="UP000257109"/>
    </source>
</evidence>
<dbReference type="PANTHER" id="PTHR11439:SF467">
    <property type="entry name" value="INTEGRASE CATALYTIC DOMAIN-CONTAINING PROTEIN"/>
    <property type="match status" value="1"/>
</dbReference>
<gene>
    <name evidence="1" type="ORF">CR513_23368</name>
</gene>
<dbReference type="PANTHER" id="PTHR11439">
    <property type="entry name" value="GAG-POL-RELATED RETROTRANSPOSON"/>
    <property type="match status" value="1"/>
</dbReference>
<comment type="caution">
    <text evidence="1">The sequence shown here is derived from an EMBL/GenBank/DDBJ whole genome shotgun (WGS) entry which is preliminary data.</text>
</comment>
<dbReference type="EMBL" id="QJKJ01004411">
    <property type="protein sequence ID" value="RDX94265.1"/>
    <property type="molecule type" value="Genomic_DNA"/>
</dbReference>
<organism evidence="1 2">
    <name type="scientific">Mucuna pruriens</name>
    <name type="common">Velvet bean</name>
    <name type="synonym">Dolichos pruriens</name>
    <dbReference type="NCBI Taxonomy" id="157652"/>
    <lineage>
        <taxon>Eukaryota</taxon>
        <taxon>Viridiplantae</taxon>
        <taxon>Streptophyta</taxon>
        <taxon>Embryophyta</taxon>
        <taxon>Tracheophyta</taxon>
        <taxon>Spermatophyta</taxon>
        <taxon>Magnoliopsida</taxon>
        <taxon>eudicotyledons</taxon>
        <taxon>Gunneridae</taxon>
        <taxon>Pentapetalae</taxon>
        <taxon>rosids</taxon>
        <taxon>fabids</taxon>
        <taxon>Fabales</taxon>
        <taxon>Fabaceae</taxon>
        <taxon>Papilionoideae</taxon>
        <taxon>50 kb inversion clade</taxon>
        <taxon>NPAAA clade</taxon>
        <taxon>indigoferoid/millettioid clade</taxon>
        <taxon>Phaseoleae</taxon>
        <taxon>Mucuna</taxon>
    </lineage>
</organism>
<proteinExistence type="predicted"/>
<dbReference type="Proteomes" id="UP000257109">
    <property type="component" value="Unassembled WGS sequence"/>
</dbReference>
<protein>
    <submittedName>
        <fullName evidence="1">Mitochondrial protein</fullName>
    </submittedName>
</protein>
<reference evidence="1" key="1">
    <citation type="submission" date="2018-05" db="EMBL/GenBank/DDBJ databases">
        <title>Draft genome of Mucuna pruriens seed.</title>
        <authorList>
            <person name="Nnadi N.E."/>
            <person name="Vos R."/>
            <person name="Hasami M.H."/>
            <person name="Devisetty U.K."/>
            <person name="Aguiy J.C."/>
        </authorList>
    </citation>
    <scope>NUCLEOTIDE SEQUENCE [LARGE SCALE GENOMIC DNA]</scope>
    <source>
        <strain evidence="1">JCA_2017</strain>
    </source>
</reference>